<gene>
    <name evidence="1" type="ORF">N3K66_006083</name>
</gene>
<comment type="caution">
    <text evidence="1">The sequence shown here is derived from an EMBL/GenBank/DDBJ whole genome shotgun (WGS) entry which is preliminary data.</text>
</comment>
<proteinExistence type="predicted"/>
<reference evidence="1" key="1">
    <citation type="submission" date="2022-10" db="EMBL/GenBank/DDBJ databases">
        <title>Complete Genome of Trichothecium roseum strain YXFP-22015, a Plant Pathogen Isolated from Citrus.</title>
        <authorList>
            <person name="Wang Y."/>
            <person name="Zhu L."/>
        </authorList>
    </citation>
    <scope>NUCLEOTIDE SEQUENCE</scope>
    <source>
        <strain evidence="1">YXFP-22015</strain>
    </source>
</reference>
<dbReference type="EMBL" id="CM047944">
    <property type="protein sequence ID" value="KAI9899622.1"/>
    <property type="molecule type" value="Genomic_DNA"/>
</dbReference>
<evidence type="ECO:0000313" key="2">
    <source>
        <dbReference type="Proteomes" id="UP001163324"/>
    </source>
</evidence>
<keyword evidence="2" id="KW-1185">Reference proteome</keyword>
<dbReference type="Proteomes" id="UP001163324">
    <property type="component" value="Chromosome 5"/>
</dbReference>
<evidence type="ECO:0000313" key="1">
    <source>
        <dbReference type="EMBL" id="KAI9899622.1"/>
    </source>
</evidence>
<organism evidence="1 2">
    <name type="scientific">Trichothecium roseum</name>
    <dbReference type="NCBI Taxonomy" id="47278"/>
    <lineage>
        <taxon>Eukaryota</taxon>
        <taxon>Fungi</taxon>
        <taxon>Dikarya</taxon>
        <taxon>Ascomycota</taxon>
        <taxon>Pezizomycotina</taxon>
        <taxon>Sordariomycetes</taxon>
        <taxon>Hypocreomycetidae</taxon>
        <taxon>Hypocreales</taxon>
        <taxon>Hypocreales incertae sedis</taxon>
        <taxon>Trichothecium</taxon>
    </lineage>
</organism>
<accession>A0ACC0V1D5</accession>
<protein>
    <submittedName>
        <fullName evidence="1">Uncharacterized protein</fullName>
    </submittedName>
</protein>
<name>A0ACC0V1D5_9HYPO</name>
<sequence>MDRFSTSRSRLAQATGPAKLEAVKHLVNILCEDIERPVMLQENRDEALEELKLYARDPVGCDALYTESSISMLLHRAFRSLATSTSHRALRVLVNALRLNAGTRQLVIDRGAAVKICDALQKGDWQDEFLYSRILFLLTYDTDLDLDDLIDNHRLANNIVDNIRRHARLVGSQAKFNINLAEEQSLKETLKLLFNVTHYCQDHASAFTPSIAHIVPLLWKKNINPRDPLSDSFGPLVNALLNLDLEQDRLAIFPTNEPKKLVLRLIELLGYSMRAYGDDMIETNTPPLIDLLRKLYGLSLSPSQHAMRDMLLPSAEDHKAARSQPDTTAARLLKFSTNPVTPAMREATSRIYFTICGEDAETFVKVFGSVFSASFLLEQHLPIPMSAEEAYCTSSETSPLTETPRALEIESQVLLERFDVSLQRTGLFDSDAESSVREGTHKVKDGGDQ</sequence>